<reference evidence="1" key="1">
    <citation type="submission" date="2014-05" db="EMBL/GenBank/DDBJ databases">
        <authorList>
            <person name="Chronopoulou M."/>
        </authorList>
    </citation>
    <scope>NUCLEOTIDE SEQUENCE</scope>
    <source>
        <tissue evidence="1">Whole organism</tissue>
    </source>
</reference>
<protein>
    <submittedName>
        <fullName evidence="1">Uncharacterized protein</fullName>
    </submittedName>
</protein>
<accession>A0A0K2U7Y0</accession>
<name>A0A0K2U7Y0_LEPSM</name>
<organism evidence="1">
    <name type="scientific">Lepeophtheirus salmonis</name>
    <name type="common">Salmon louse</name>
    <name type="synonym">Caligus salmonis</name>
    <dbReference type="NCBI Taxonomy" id="72036"/>
    <lineage>
        <taxon>Eukaryota</taxon>
        <taxon>Metazoa</taxon>
        <taxon>Ecdysozoa</taxon>
        <taxon>Arthropoda</taxon>
        <taxon>Crustacea</taxon>
        <taxon>Multicrustacea</taxon>
        <taxon>Hexanauplia</taxon>
        <taxon>Copepoda</taxon>
        <taxon>Siphonostomatoida</taxon>
        <taxon>Caligidae</taxon>
        <taxon>Lepeophtheirus</taxon>
    </lineage>
</organism>
<proteinExistence type="predicted"/>
<sequence length="14" mass="1756">MIRKRVPRSSLHFE</sequence>
<evidence type="ECO:0000313" key="1">
    <source>
        <dbReference type="EMBL" id="CDW34042.1"/>
    </source>
</evidence>
<dbReference type="EMBL" id="HACA01016681">
    <property type="protein sequence ID" value="CDW34042.1"/>
    <property type="molecule type" value="Transcribed_RNA"/>
</dbReference>